<gene>
    <name evidence="4" type="ORF">EVA69_00135</name>
</gene>
<evidence type="ECO:0000256" key="3">
    <source>
        <dbReference type="ARBA" id="ARBA00022842"/>
    </source>
</evidence>
<dbReference type="Pfam" id="PF12710">
    <property type="entry name" value="HAD"/>
    <property type="match status" value="1"/>
</dbReference>
<dbReference type="PANTHER" id="PTHR43344:SF13">
    <property type="entry name" value="PHOSPHATASE RV3661-RELATED"/>
    <property type="match status" value="1"/>
</dbReference>
<dbReference type="Gene3D" id="3.40.50.1000">
    <property type="entry name" value="HAD superfamily/HAD-like"/>
    <property type="match status" value="1"/>
</dbReference>
<dbReference type="AlphaFoldDB" id="A0A520S779"/>
<accession>A0A520S779</accession>
<evidence type="ECO:0000313" key="4">
    <source>
        <dbReference type="EMBL" id="RZO78316.1"/>
    </source>
</evidence>
<comment type="caution">
    <text evidence="4">The sequence shown here is derived from an EMBL/GenBank/DDBJ whole genome shotgun (WGS) entry which is preliminary data.</text>
</comment>
<name>A0A520S779_9GAMM</name>
<dbReference type="GO" id="GO:0046872">
    <property type="term" value="F:metal ion binding"/>
    <property type="evidence" value="ECO:0007669"/>
    <property type="project" value="UniProtKB-KW"/>
</dbReference>
<sequence>MTVRLALFDLDNTLLGGDSDHAWGEFLISQGLVDETSHRAINDRFYQQYLDGELDIEAYVRFTVSPISGYSGEQRAALHADFMREIIEPMILEKGRALIEQHQSRGDVCVIITATNSFITAPIARSLGIETLLATELEIVNDRITGKISGVPCYQDGKVKKLGDWLDENRADLENLRMETAIFYTDSINDLALMEVVAEPVAVDPDSSLEQVAMSKKWQIISLR</sequence>
<keyword evidence="1" id="KW-0479">Metal-binding</keyword>
<dbReference type="Gene3D" id="1.20.1440.100">
    <property type="entry name" value="SG protein - dephosphorylation function"/>
    <property type="match status" value="1"/>
</dbReference>
<proteinExistence type="predicted"/>
<dbReference type="NCBIfam" id="TIGR01488">
    <property type="entry name" value="HAD-SF-IB"/>
    <property type="match status" value="1"/>
</dbReference>
<organism evidence="4 5">
    <name type="scientific">OM182 bacterium</name>
    <dbReference type="NCBI Taxonomy" id="2510334"/>
    <lineage>
        <taxon>Bacteria</taxon>
        <taxon>Pseudomonadati</taxon>
        <taxon>Pseudomonadota</taxon>
        <taxon>Gammaproteobacteria</taxon>
        <taxon>OMG group</taxon>
        <taxon>OM182 clade</taxon>
    </lineage>
</organism>
<evidence type="ECO:0000256" key="1">
    <source>
        <dbReference type="ARBA" id="ARBA00022723"/>
    </source>
</evidence>
<reference evidence="4 5" key="1">
    <citation type="submission" date="2019-02" db="EMBL/GenBank/DDBJ databases">
        <title>Prokaryotic population dynamics and viral predation in marine succession experiment using metagenomics: the confinement effect.</title>
        <authorList>
            <person name="Haro-Moreno J.M."/>
            <person name="Rodriguez-Valera F."/>
            <person name="Lopez-Perez M."/>
        </authorList>
    </citation>
    <scope>NUCLEOTIDE SEQUENCE [LARGE SCALE GENOMIC DNA]</scope>
    <source>
        <strain evidence="4">MED-G158</strain>
    </source>
</reference>
<keyword evidence="3" id="KW-0460">Magnesium</keyword>
<keyword evidence="2 4" id="KW-0378">Hydrolase</keyword>
<evidence type="ECO:0000256" key="2">
    <source>
        <dbReference type="ARBA" id="ARBA00022801"/>
    </source>
</evidence>
<dbReference type="SUPFAM" id="SSF56784">
    <property type="entry name" value="HAD-like"/>
    <property type="match status" value="1"/>
</dbReference>
<dbReference type="CDD" id="cd02612">
    <property type="entry name" value="HAD_PGPPase"/>
    <property type="match status" value="1"/>
</dbReference>
<dbReference type="Proteomes" id="UP000320404">
    <property type="component" value="Unassembled WGS sequence"/>
</dbReference>
<protein>
    <submittedName>
        <fullName evidence="4">HAD family hydrolase</fullName>
    </submittedName>
</protein>
<evidence type="ECO:0000313" key="5">
    <source>
        <dbReference type="Proteomes" id="UP000320404"/>
    </source>
</evidence>
<dbReference type="EMBL" id="SHAH01000001">
    <property type="protein sequence ID" value="RZO78316.1"/>
    <property type="molecule type" value="Genomic_DNA"/>
</dbReference>
<dbReference type="InterPro" id="IPR050582">
    <property type="entry name" value="HAD-like_SerB"/>
</dbReference>
<dbReference type="InterPro" id="IPR036412">
    <property type="entry name" value="HAD-like_sf"/>
</dbReference>
<dbReference type="InterPro" id="IPR023214">
    <property type="entry name" value="HAD_sf"/>
</dbReference>
<dbReference type="PANTHER" id="PTHR43344">
    <property type="entry name" value="PHOSPHOSERINE PHOSPHATASE"/>
    <property type="match status" value="1"/>
</dbReference>
<dbReference type="GO" id="GO:0016787">
    <property type="term" value="F:hydrolase activity"/>
    <property type="evidence" value="ECO:0007669"/>
    <property type="project" value="UniProtKB-KW"/>
</dbReference>
<dbReference type="InterPro" id="IPR006385">
    <property type="entry name" value="HAD_hydro_SerB1"/>
</dbReference>
<dbReference type="NCBIfam" id="TIGR01490">
    <property type="entry name" value="HAD-SF-IB-hyp1"/>
    <property type="match status" value="1"/>
</dbReference>